<keyword evidence="2 5" id="KW-0812">Transmembrane</keyword>
<protein>
    <recommendedName>
        <fullName evidence="8">Protein lifeguard 2</fullName>
    </recommendedName>
</protein>
<dbReference type="InterPro" id="IPR006214">
    <property type="entry name" value="Bax_inhibitor_1-related"/>
</dbReference>
<feature type="transmembrane region" description="Helical" evidence="5">
    <location>
        <begin position="110"/>
        <end position="129"/>
    </location>
</feature>
<comment type="similarity">
    <text evidence="5">Belongs to the BI1 family.</text>
</comment>
<keyword evidence="6" id="KW-1185">Reference proteome</keyword>
<keyword evidence="4 5" id="KW-0472">Membrane</keyword>
<evidence type="ECO:0000313" key="7">
    <source>
        <dbReference type="RefSeq" id="XP_001361467.3"/>
    </source>
</evidence>
<evidence type="ECO:0000256" key="5">
    <source>
        <dbReference type="RuleBase" id="RU004379"/>
    </source>
</evidence>
<dbReference type="AlphaFoldDB" id="A0A6I8UVY2"/>
<dbReference type="InParanoid" id="A0A6I8UVY2"/>
<evidence type="ECO:0000313" key="6">
    <source>
        <dbReference type="Proteomes" id="UP000001819"/>
    </source>
</evidence>
<keyword evidence="3 5" id="KW-1133">Transmembrane helix</keyword>
<dbReference type="Proteomes" id="UP000001819">
    <property type="component" value="Chromosome 3"/>
</dbReference>
<evidence type="ECO:0000256" key="2">
    <source>
        <dbReference type="ARBA" id="ARBA00022692"/>
    </source>
</evidence>
<name>A0A6I8UVY2_DROPS</name>
<evidence type="ECO:0000256" key="3">
    <source>
        <dbReference type="ARBA" id="ARBA00022989"/>
    </source>
</evidence>
<dbReference type="Pfam" id="PF01027">
    <property type="entry name" value="Bax1-I"/>
    <property type="match status" value="1"/>
</dbReference>
<sequence>MDTADTIVAEKSSIQDTAIQCELLLPQGHRQRTYVFDIADIRLRRRLVGRFYGLLVLQVACTLPCLRVMLAYPPPYPGAVVSFSYLMTLFLYTCFYMWRDWRRPAPYNYLVLLLSTATSSLNRSFYLMYLATSHWIYAYPIILMAELLALMLYSAQDRYRFTQARGILIIFLVFSMFSLMAYRLDLLLQIVYSMACTFEAWYVIYDTHLMLCGQHGYKIGAEEYVYAAGSIHCDIPRCFWRLLKMMILSKFVEAFRWIQGCFTTEVC</sequence>
<proteinExistence type="inferred from homology"/>
<accession>A0A6I8UVY2</accession>
<organism evidence="6 7">
    <name type="scientific">Drosophila pseudoobscura pseudoobscura</name>
    <name type="common">Fruit fly</name>
    <dbReference type="NCBI Taxonomy" id="46245"/>
    <lineage>
        <taxon>Eukaryota</taxon>
        <taxon>Metazoa</taxon>
        <taxon>Ecdysozoa</taxon>
        <taxon>Arthropoda</taxon>
        <taxon>Hexapoda</taxon>
        <taxon>Insecta</taxon>
        <taxon>Pterygota</taxon>
        <taxon>Neoptera</taxon>
        <taxon>Endopterygota</taxon>
        <taxon>Diptera</taxon>
        <taxon>Brachycera</taxon>
        <taxon>Muscomorpha</taxon>
        <taxon>Ephydroidea</taxon>
        <taxon>Drosophilidae</taxon>
        <taxon>Drosophila</taxon>
        <taxon>Sophophora</taxon>
    </lineage>
</organism>
<dbReference type="GO" id="GO:0043066">
    <property type="term" value="P:negative regulation of apoptotic process"/>
    <property type="evidence" value="ECO:0007669"/>
    <property type="project" value="TreeGrafter"/>
</dbReference>
<evidence type="ECO:0000256" key="4">
    <source>
        <dbReference type="ARBA" id="ARBA00023136"/>
    </source>
</evidence>
<feature type="transmembrane region" description="Helical" evidence="5">
    <location>
        <begin position="167"/>
        <end position="184"/>
    </location>
</feature>
<dbReference type="GO" id="GO:0016020">
    <property type="term" value="C:membrane"/>
    <property type="evidence" value="ECO:0007669"/>
    <property type="project" value="UniProtKB-SubCell"/>
</dbReference>
<feature type="transmembrane region" description="Helical" evidence="5">
    <location>
        <begin position="51"/>
        <end position="70"/>
    </location>
</feature>
<evidence type="ECO:0000256" key="1">
    <source>
        <dbReference type="ARBA" id="ARBA00004141"/>
    </source>
</evidence>
<reference evidence="6" key="1">
    <citation type="submission" date="2024-06" db="UniProtKB">
        <authorList>
            <consortium name="RefSeq"/>
        </authorList>
    </citation>
    <scope>NUCLEOTIDE SEQUENCE [LARGE SCALE GENOMIC DNA]</scope>
    <source>
        <strain evidence="6">MV2-25</strain>
    </source>
</reference>
<dbReference type="RefSeq" id="XP_001361467.3">
    <property type="nucleotide sequence ID" value="XM_001361430.4"/>
</dbReference>
<dbReference type="KEGG" id="dpo:4804997"/>
<feature type="transmembrane region" description="Helical" evidence="5">
    <location>
        <begin position="76"/>
        <end position="98"/>
    </location>
</feature>
<comment type="subcellular location">
    <subcellularLocation>
        <location evidence="1">Membrane</location>
        <topology evidence="1">Multi-pass membrane protein</topology>
    </subcellularLocation>
</comment>
<evidence type="ECO:0008006" key="8">
    <source>
        <dbReference type="Google" id="ProtNLM"/>
    </source>
</evidence>
<dbReference type="PANTHER" id="PTHR23291">
    <property type="entry name" value="BAX INHIBITOR-RELATED"/>
    <property type="match status" value="1"/>
</dbReference>
<reference evidence="7" key="2">
    <citation type="submission" date="2025-08" db="UniProtKB">
        <authorList>
            <consortium name="RefSeq"/>
        </authorList>
    </citation>
    <scope>IDENTIFICATION</scope>
    <source>
        <strain evidence="7">MV-25-SWS-2005</strain>
        <tissue evidence="7">Whole body</tissue>
    </source>
</reference>
<gene>
    <name evidence="7" type="primary">LOC4804997</name>
</gene>
<dbReference type="PANTHER" id="PTHR23291:SF50">
    <property type="entry name" value="PROTEIN LIFEGUARD 4"/>
    <property type="match status" value="1"/>
</dbReference>
<feature type="transmembrane region" description="Helical" evidence="5">
    <location>
        <begin position="190"/>
        <end position="211"/>
    </location>
</feature>
<feature type="transmembrane region" description="Helical" evidence="5">
    <location>
        <begin position="135"/>
        <end position="155"/>
    </location>
</feature>